<reference evidence="3" key="1">
    <citation type="submission" date="2021-05" db="EMBL/GenBank/DDBJ databases">
        <title>The genome of the haptophyte Pavlova lutheri (Diacronema luteri, Pavlovales) - a model for lipid biosynthesis in eukaryotic algae.</title>
        <authorList>
            <person name="Hulatt C.J."/>
            <person name="Posewitz M.C."/>
        </authorList>
    </citation>
    <scope>NUCLEOTIDE SEQUENCE</scope>
    <source>
        <strain evidence="3">NIVA-4/92</strain>
    </source>
</reference>
<dbReference type="Proteomes" id="UP000751190">
    <property type="component" value="Unassembled WGS sequence"/>
</dbReference>
<evidence type="ECO:0008006" key="5">
    <source>
        <dbReference type="Google" id="ProtNLM"/>
    </source>
</evidence>
<feature type="signal peptide" evidence="2">
    <location>
        <begin position="1"/>
        <end position="17"/>
    </location>
</feature>
<dbReference type="SUPFAM" id="SSF88697">
    <property type="entry name" value="PUA domain-like"/>
    <property type="match status" value="1"/>
</dbReference>
<feature type="compositionally biased region" description="Low complexity" evidence="1">
    <location>
        <begin position="472"/>
        <end position="481"/>
    </location>
</feature>
<comment type="caution">
    <text evidence="3">The sequence shown here is derived from an EMBL/GenBank/DDBJ whole genome shotgun (WGS) entry which is preliminary data.</text>
</comment>
<dbReference type="EMBL" id="JAGTXO010000001">
    <property type="protein sequence ID" value="KAG8470326.1"/>
    <property type="molecule type" value="Genomic_DNA"/>
</dbReference>
<dbReference type="AlphaFoldDB" id="A0A8J5XWH6"/>
<feature type="region of interest" description="Disordered" evidence="1">
    <location>
        <begin position="462"/>
        <end position="499"/>
    </location>
</feature>
<gene>
    <name evidence="3" type="ORF">KFE25_008747</name>
</gene>
<dbReference type="OrthoDB" id="46467at2759"/>
<accession>A0A8J5XWH6</accession>
<keyword evidence="2" id="KW-0732">Signal</keyword>
<dbReference type="Gene3D" id="2.30.130.40">
    <property type="entry name" value="LON domain-like"/>
    <property type="match status" value="1"/>
</dbReference>
<organism evidence="3 4">
    <name type="scientific">Diacronema lutheri</name>
    <name type="common">Unicellular marine alga</name>
    <name type="synonym">Monochrysis lutheri</name>
    <dbReference type="NCBI Taxonomy" id="2081491"/>
    <lineage>
        <taxon>Eukaryota</taxon>
        <taxon>Haptista</taxon>
        <taxon>Haptophyta</taxon>
        <taxon>Pavlovophyceae</taxon>
        <taxon>Pavlovales</taxon>
        <taxon>Pavlovaceae</taxon>
        <taxon>Diacronema</taxon>
    </lineage>
</organism>
<dbReference type="InterPro" id="IPR015947">
    <property type="entry name" value="PUA-like_sf"/>
</dbReference>
<dbReference type="InterPro" id="IPR046336">
    <property type="entry name" value="Lon_prtase_N_sf"/>
</dbReference>
<evidence type="ECO:0000313" key="4">
    <source>
        <dbReference type="Proteomes" id="UP000751190"/>
    </source>
</evidence>
<evidence type="ECO:0000313" key="3">
    <source>
        <dbReference type="EMBL" id="KAG8470326.1"/>
    </source>
</evidence>
<evidence type="ECO:0000256" key="1">
    <source>
        <dbReference type="SAM" id="MobiDB-lite"/>
    </source>
</evidence>
<name>A0A8J5XWH6_DIALT</name>
<evidence type="ECO:0000256" key="2">
    <source>
        <dbReference type="SAM" id="SignalP"/>
    </source>
</evidence>
<keyword evidence="4" id="KW-1185">Reference proteome</keyword>
<proteinExistence type="predicted"/>
<dbReference type="PANTHER" id="PTHR46732:SF8">
    <property type="entry name" value="ATP-DEPENDENT PROTEASE LA (LON) DOMAIN PROTEIN"/>
    <property type="match status" value="1"/>
</dbReference>
<dbReference type="PANTHER" id="PTHR46732">
    <property type="entry name" value="ATP-DEPENDENT PROTEASE LA (LON) DOMAIN PROTEIN"/>
    <property type="match status" value="1"/>
</dbReference>
<protein>
    <recommendedName>
        <fullName evidence="5">Lon N-terminal domain-containing protein</fullName>
    </recommendedName>
</protein>
<sequence>MCLPLLVLCSAVVGLNPQGPHPANGRGARVAPRCAARCATAADDDSSELVRQRAQLNALFRDDRADSSRCAHKFPSLPLWRVQWVSLPAYNEVLNVHVPHYTHMFTELMSTPQPWYYGSFYLEGGSRNLDSDAHALQPGEVGTLSEVVSAIPLDDGRLLLAARHVGRVVVEAVTSTLPFQSADCAYYADEEERELFDDIATEAAALLAPDSAELEILDDAVHEATHAAAAAAACAWASRERPLMPRTGDVSPLSQLALVAAEEVERATAWIAETAAAAANQAARRSLGLRDDDADCSDGDEQLGAPELELGEYAPPVSGEPSWREWQQDEEGIELQALELALWNELIGTWALAGKLESIDVRQLPSEILALMPPPPEGGWDQRLPSLDGGTIGAPCVLPGPVRRARASYLLTALLPELVESAEQRINLLHTRDVRSRLLLITRELERQRKVLAAVLALRGAMAPGQGGDGAAPGSASGADGPKPQRPGGDKPPSRPSGL</sequence>
<feature type="chain" id="PRO_5035174615" description="Lon N-terminal domain-containing protein" evidence="2">
    <location>
        <begin position="18"/>
        <end position="499"/>
    </location>
</feature>
<dbReference type="OMA" id="CAYYADE"/>